<evidence type="ECO:0000313" key="2">
    <source>
        <dbReference type="Proteomes" id="UP001642464"/>
    </source>
</evidence>
<reference evidence="1 2" key="1">
    <citation type="submission" date="2024-02" db="EMBL/GenBank/DDBJ databases">
        <authorList>
            <person name="Chen Y."/>
            <person name="Shah S."/>
            <person name="Dougan E. K."/>
            <person name="Thang M."/>
            <person name="Chan C."/>
        </authorList>
    </citation>
    <scope>NUCLEOTIDE SEQUENCE [LARGE SCALE GENOMIC DNA]</scope>
</reference>
<evidence type="ECO:0000313" key="1">
    <source>
        <dbReference type="EMBL" id="CAK9057608.1"/>
    </source>
</evidence>
<organism evidence="1 2">
    <name type="scientific">Durusdinium trenchii</name>
    <dbReference type="NCBI Taxonomy" id="1381693"/>
    <lineage>
        <taxon>Eukaryota</taxon>
        <taxon>Sar</taxon>
        <taxon>Alveolata</taxon>
        <taxon>Dinophyceae</taxon>
        <taxon>Suessiales</taxon>
        <taxon>Symbiodiniaceae</taxon>
        <taxon>Durusdinium</taxon>
    </lineage>
</organism>
<comment type="caution">
    <text evidence="1">The sequence shown here is derived from an EMBL/GenBank/DDBJ whole genome shotgun (WGS) entry which is preliminary data.</text>
</comment>
<proteinExistence type="predicted"/>
<accession>A0ABP0N2D4</accession>
<dbReference type="EMBL" id="CAXAMM010025780">
    <property type="protein sequence ID" value="CAK9057608.1"/>
    <property type="molecule type" value="Genomic_DNA"/>
</dbReference>
<name>A0ABP0N2D4_9DINO</name>
<protein>
    <submittedName>
        <fullName evidence="1">Uncharacterized protein</fullName>
    </submittedName>
</protein>
<dbReference type="Proteomes" id="UP001642464">
    <property type="component" value="Unassembled WGS sequence"/>
</dbReference>
<keyword evidence="2" id="KW-1185">Reference proteome</keyword>
<gene>
    <name evidence="1" type="ORF">SCF082_LOCUS30881</name>
</gene>
<sequence>MCGNKSRGLAGSGCEATGRARSNEMFVIFLLFAFVRAAPTLEGLVECLLHLAFFFVVLGVSRQVHPAHCSGLALLVVGALCCQYSTAQGAENCIERVIVDLVLAQVTLSGMGLDPISIGIWTLISLGLCFGLCSSELVAVPSTLDLLPLLVPLCLLAATSIRPREPEVEETSEEKKPEVKVQQCLKLVLQQLRVPLQLALHEGADGQLLQQRIQQIWQLLAGLDQQLEQHFTDRVLESLGSASKVDLVLGHRSDWWRLRGEHEFRRVSTDGSRVSPAMKESPLRPEVFEVSTSIGSGAHWEVLPDAARLELEVDLERDGMPVTEVKYLLPESQGEEIFLHNLCEDWENFRNWFEPEVNRCIHGNSSGESISCAFRPPFGTRMNGLSTVTSDGSRLRLTIAQLTAEKT</sequence>